<organism evidence="2 3">
    <name type="scientific">Blepharisma stoltei</name>
    <dbReference type="NCBI Taxonomy" id="1481888"/>
    <lineage>
        <taxon>Eukaryota</taxon>
        <taxon>Sar</taxon>
        <taxon>Alveolata</taxon>
        <taxon>Ciliophora</taxon>
        <taxon>Postciliodesmatophora</taxon>
        <taxon>Heterotrichea</taxon>
        <taxon>Heterotrichida</taxon>
        <taxon>Blepharismidae</taxon>
        <taxon>Blepharisma</taxon>
    </lineage>
</organism>
<feature type="region of interest" description="Disordered" evidence="1">
    <location>
        <begin position="251"/>
        <end position="302"/>
    </location>
</feature>
<feature type="compositionally biased region" description="Polar residues" evidence="1">
    <location>
        <begin position="18"/>
        <end position="30"/>
    </location>
</feature>
<feature type="region of interest" description="Disordered" evidence="1">
    <location>
        <begin position="70"/>
        <end position="89"/>
    </location>
</feature>
<keyword evidence="3" id="KW-1185">Reference proteome</keyword>
<name>A0AAU9IAU4_9CILI</name>
<sequence length="310" mass="36131">MDQDQFRMIMRSPKRKLSQPSIRSTLSHNGTRVFSIESNNESNLKDNEPTDHNLPSRLKVDRNFLRLNSALERTNKPQSASPVKSKEDKSFSVSNPKIFKRLVSLRDAESSRNQTNISQMLIRDSTTSESTLSCYEENSLNNSESIQFRMRPRMKTLKLNSKQNKLYDIKEDESIEPEDNFFQVKIHEKNEDNNEEIKSKVQKYQRRHVRKFSISPEDESRGYQYKSPGKDSCIKEIVRIQSSADIKIRVRGRTTSSHKNTGKMDSEIKAEEIEKKNPQNLFPNDKKMKNSKQERSSRWTWKGAHGIIVS</sequence>
<protein>
    <submittedName>
        <fullName evidence="2">Uncharacterized protein</fullName>
    </submittedName>
</protein>
<evidence type="ECO:0000256" key="1">
    <source>
        <dbReference type="SAM" id="MobiDB-lite"/>
    </source>
</evidence>
<dbReference type="AlphaFoldDB" id="A0AAU9IAU4"/>
<dbReference type="Proteomes" id="UP001162131">
    <property type="component" value="Unassembled WGS sequence"/>
</dbReference>
<evidence type="ECO:0000313" key="2">
    <source>
        <dbReference type="EMBL" id="CAG9311581.1"/>
    </source>
</evidence>
<proteinExistence type="predicted"/>
<evidence type="ECO:0000313" key="3">
    <source>
        <dbReference type="Proteomes" id="UP001162131"/>
    </source>
</evidence>
<gene>
    <name evidence="2" type="ORF">BSTOLATCC_MIC3869</name>
</gene>
<dbReference type="EMBL" id="CAJZBQ010000004">
    <property type="protein sequence ID" value="CAG9311581.1"/>
    <property type="molecule type" value="Genomic_DNA"/>
</dbReference>
<reference evidence="2" key="1">
    <citation type="submission" date="2021-09" db="EMBL/GenBank/DDBJ databases">
        <authorList>
            <consortium name="AG Swart"/>
            <person name="Singh M."/>
            <person name="Singh A."/>
            <person name="Seah K."/>
            <person name="Emmerich C."/>
        </authorList>
    </citation>
    <scope>NUCLEOTIDE SEQUENCE</scope>
    <source>
        <strain evidence="2">ATCC30299</strain>
    </source>
</reference>
<feature type="region of interest" description="Disordered" evidence="1">
    <location>
        <begin position="1"/>
        <end position="30"/>
    </location>
</feature>
<comment type="caution">
    <text evidence="2">The sequence shown here is derived from an EMBL/GenBank/DDBJ whole genome shotgun (WGS) entry which is preliminary data.</text>
</comment>
<accession>A0AAU9IAU4</accession>
<feature type="compositionally biased region" description="Basic and acidic residues" evidence="1">
    <location>
        <begin position="284"/>
        <end position="297"/>
    </location>
</feature>
<feature type="compositionally biased region" description="Basic and acidic residues" evidence="1">
    <location>
        <begin position="262"/>
        <end position="277"/>
    </location>
</feature>
<feature type="region of interest" description="Disordered" evidence="1">
    <location>
        <begin position="36"/>
        <end position="55"/>
    </location>
</feature>